<dbReference type="GO" id="GO:0003677">
    <property type="term" value="F:DNA binding"/>
    <property type="evidence" value="ECO:0007669"/>
    <property type="project" value="UniProtKB-KW"/>
</dbReference>
<name>A0A934MF43_9HYPH</name>
<accession>A0A934MF43</accession>
<dbReference type="SUPFAM" id="SSF46785">
    <property type="entry name" value="Winged helix' DNA-binding domain"/>
    <property type="match status" value="1"/>
</dbReference>
<dbReference type="InterPro" id="IPR000524">
    <property type="entry name" value="Tscrpt_reg_HTH_GntR"/>
</dbReference>
<dbReference type="InterPro" id="IPR036390">
    <property type="entry name" value="WH_DNA-bd_sf"/>
</dbReference>
<dbReference type="PROSITE" id="PS50949">
    <property type="entry name" value="HTH_GNTR"/>
    <property type="match status" value="1"/>
</dbReference>
<comment type="caution">
    <text evidence="5">The sequence shown here is derived from an EMBL/GenBank/DDBJ whole genome shotgun (WGS) entry which is preliminary data.</text>
</comment>
<keyword evidence="1" id="KW-0805">Transcription regulation</keyword>
<gene>
    <name evidence="5" type="ORF">JCR33_21335</name>
</gene>
<dbReference type="SMART" id="SM00345">
    <property type="entry name" value="HTH_GNTR"/>
    <property type="match status" value="1"/>
</dbReference>
<evidence type="ECO:0000256" key="3">
    <source>
        <dbReference type="ARBA" id="ARBA00023163"/>
    </source>
</evidence>
<sequence length="220" mass="23631">MKIDTILERLREEVIGGGTDASGRLPTERVLAERLGVSRGTLRQALSRLEQEGAIWRGVGRGTYVRGKEPHRPAATAIVPDTTNPTEVMEARLVLEPQLAGMAALNATPAEIAALEGSIAAARRATGVLEFESLDSAFHRTLAGSVGNTLLLGLFDALNAARDGELWGRLKAASLTAQRMQDYCDHHQAIVDALRARDRVAAVEAMRTHLLAVRANLLGI</sequence>
<feature type="domain" description="HTH gntR-type" evidence="4">
    <location>
        <begin position="1"/>
        <end position="68"/>
    </location>
</feature>
<dbReference type="InterPro" id="IPR036388">
    <property type="entry name" value="WH-like_DNA-bd_sf"/>
</dbReference>
<dbReference type="Gene3D" id="1.10.10.10">
    <property type="entry name" value="Winged helix-like DNA-binding domain superfamily/Winged helix DNA-binding domain"/>
    <property type="match status" value="1"/>
</dbReference>
<evidence type="ECO:0000313" key="6">
    <source>
        <dbReference type="Proteomes" id="UP000609531"/>
    </source>
</evidence>
<dbReference type="InterPro" id="IPR011711">
    <property type="entry name" value="GntR_C"/>
</dbReference>
<dbReference type="EMBL" id="JAEKJA010000024">
    <property type="protein sequence ID" value="MBJ3778257.1"/>
    <property type="molecule type" value="Genomic_DNA"/>
</dbReference>
<evidence type="ECO:0000256" key="1">
    <source>
        <dbReference type="ARBA" id="ARBA00023015"/>
    </source>
</evidence>
<dbReference type="GO" id="GO:0003700">
    <property type="term" value="F:DNA-binding transcription factor activity"/>
    <property type="evidence" value="ECO:0007669"/>
    <property type="project" value="InterPro"/>
</dbReference>
<dbReference type="SMART" id="SM00895">
    <property type="entry name" value="FCD"/>
    <property type="match status" value="1"/>
</dbReference>
<dbReference type="CDD" id="cd07377">
    <property type="entry name" value="WHTH_GntR"/>
    <property type="match status" value="1"/>
</dbReference>
<keyword evidence="3" id="KW-0804">Transcription</keyword>
<evidence type="ECO:0000259" key="4">
    <source>
        <dbReference type="PROSITE" id="PS50949"/>
    </source>
</evidence>
<dbReference type="PANTHER" id="PTHR43537:SF5">
    <property type="entry name" value="UXU OPERON TRANSCRIPTIONAL REGULATOR"/>
    <property type="match status" value="1"/>
</dbReference>
<dbReference type="InterPro" id="IPR008920">
    <property type="entry name" value="TF_FadR/GntR_C"/>
</dbReference>
<dbReference type="PANTHER" id="PTHR43537">
    <property type="entry name" value="TRANSCRIPTIONAL REGULATOR, GNTR FAMILY"/>
    <property type="match status" value="1"/>
</dbReference>
<dbReference type="SUPFAM" id="SSF48008">
    <property type="entry name" value="GntR ligand-binding domain-like"/>
    <property type="match status" value="1"/>
</dbReference>
<dbReference type="Proteomes" id="UP000609531">
    <property type="component" value="Unassembled WGS sequence"/>
</dbReference>
<dbReference type="Pfam" id="PF00392">
    <property type="entry name" value="GntR"/>
    <property type="match status" value="1"/>
</dbReference>
<evidence type="ECO:0000313" key="5">
    <source>
        <dbReference type="EMBL" id="MBJ3778257.1"/>
    </source>
</evidence>
<evidence type="ECO:0000256" key="2">
    <source>
        <dbReference type="ARBA" id="ARBA00023125"/>
    </source>
</evidence>
<dbReference type="Gene3D" id="1.20.120.530">
    <property type="entry name" value="GntR ligand-binding domain-like"/>
    <property type="match status" value="1"/>
</dbReference>
<dbReference type="PRINTS" id="PR00035">
    <property type="entry name" value="HTHGNTR"/>
</dbReference>
<dbReference type="RefSeq" id="WP_198884156.1">
    <property type="nucleotide sequence ID" value="NZ_JAEKJA010000024.1"/>
</dbReference>
<dbReference type="AlphaFoldDB" id="A0A934MF43"/>
<keyword evidence="6" id="KW-1185">Reference proteome</keyword>
<proteinExistence type="predicted"/>
<organism evidence="5 6">
    <name type="scientific">Acuticoccus mangrovi</name>
    <dbReference type="NCBI Taxonomy" id="2796142"/>
    <lineage>
        <taxon>Bacteria</taxon>
        <taxon>Pseudomonadati</taxon>
        <taxon>Pseudomonadota</taxon>
        <taxon>Alphaproteobacteria</taxon>
        <taxon>Hyphomicrobiales</taxon>
        <taxon>Amorphaceae</taxon>
        <taxon>Acuticoccus</taxon>
    </lineage>
</organism>
<keyword evidence="2" id="KW-0238">DNA-binding</keyword>
<protein>
    <submittedName>
        <fullName evidence="5">FadR family transcriptional regulator</fullName>
    </submittedName>
</protein>
<dbReference type="Pfam" id="PF07729">
    <property type="entry name" value="FCD"/>
    <property type="match status" value="1"/>
</dbReference>
<reference evidence="5" key="1">
    <citation type="submission" date="2020-12" db="EMBL/GenBank/DDBJ databases">
        <title>Bacterial taxonomy.</title>
        <authorList>
            <person name="Pan X."/>
        </authorList>
    </citation>
    <scope>NUCLEOTIDE SEQUENCE</scope>
    <source>
        <strain evidence="5">B2012</strain>
    </source>
</reference>